<dbReference type="RefSeq" id="WP_069788175.1">
    <property type="nucleotide sequence ID" value="NZ_FNOX01000010.1"/>
</dbReference>
<gene>
    <name evidence="1" type="ORF">SAMN05216247_110225</name>
</gene>
<accession>A0A1H3T6G6</accession>
<reference evidence="1 2" key="1">
    <citation type="submission" date="2016-10" db="EMBL/GenBank/DDBJ databases">
        <authorList>
            <person name="de Groot N.N."/>
        </authorList>
    </citation>
    <scope>NUCLEOTIDE SEQUENCE [LARGE SCALE GENOMIC DNA]</scope>
    <source>
        <strain evidence="1 2">ICMP 14252</strain>
    </source>
</reference>
<evidence type="ECO:0000313" key="1">
    <source>
        <dbReference type="EMBL" id="SDZ45451.1"/>
    </source>
</evidence>
<proteinExistence type="predicted"/>
<organism evidence="1 2">
    <name type="scientific">Pseudomonas salomonii</name>
    <dbReference type="NCBI Taxonomy" id="191391"/>
    <lineage>
        <taxon>Bacteria</taxon>
        <taxon>Pseudomonadati</taxon>
        <taxon>Pseudomonadota</taxon>
        <taxon>Gammaproteobacteria</taxon>
        <taxon>Pseudomonadales</taxon>
        <taxon>Pseudomonadaceae</taxon>
        <taxon>Pseudomonas</taxon>
    </lineage>
</organism>
<dbReference type="AlphaFoldDB" id="A0A1H3T6G6"/>
<sequence length="65" mass="7609">MPLGARLESRAWRCADDRPMFLMGWRVTNGHILYCQNEKARHEDGLDLLRNNRRVRVACRDCHAG</sequence>
<evidence type="ECO:0000313" key="2">
    <source>
        <dbReference type="Proteomes" id="UP000182902"/>
    </source>
</evidence>
<dbReference type="EMBL" id="FNOX01000010">
    <property type="protein sequence ID" value="SDZ45451.1"/>
    <property type="molecule type" value="Genomic_DNA"/>
</dbReference>
<name>A0A1H3T6G6_9PSED</name>
<protein>
    <submittedName>
        <fullName evidence="1">Uncharacterized protein</fullName>
    </submittedName>
</protein>
<dbReference type="Proteomes" id="UP000182902">
    <property type="component" value="Unassembled WGS sequence"/>
</dbReference>